<feature type="transmembrane region" description="Helical" evidence="1">
    <location>
        <begin position="99"/>
        <end position="118"/>
    </location>
</feature>
<keyword evidence="1" id="KW-0812">Transmembrane</keyword>
<proteinExistence type="predicted"/>
<evidence type="ECO:0008006" key="4">
    <source>
        <dbReference type="Google" id="ProtNLM"/>
    </source>
</evidence>
<evidence type="ECO:0000256" key="1">
    <source>
        <dbReference type="SAM" id="Phobius"/>
    </source>
</evidence>
<keyword evidence="1" id="KW-1133">Transmembrane helix</keyword>
<feature type="transmembrane region" description="Helical" evidence="1">
    <location>
        <begin position="155"/>
        <end position="174"/>
    </location>
</feature>
<evidence type="ECO:0000313" key="3">
    <source>
        <dbReference type="Proteomes" id="UP001324533"/>
    </source>
</evidence>
<feature type="transmembrane region" description="Helical" evidence="1">
    <location>
        <begin position="12"/>
        <end position="40"/>
    </location>
</feature>
<gene>
    <name evidence="2" type="ORF">T9R20_15570</name>
</gene>
<evidence type="ECO:0000313" key="2">
    <source>
        <dbReference type="EMBL" id="WQB70097.1"/>
    </source>
</evidence>
<organism evidence="2 3">
    <name type="scientific">Microbacterium invictum</name>
    <dbReference type="NCBI Taxonomy" id="515415"/>
    <lineage>
        <taxon>Bacteria</taxon>
        <taxon>Bacillati</taxon>
        <taxon>Actinomycetota</taxon>
        <taxon>Actinomycetes</taxon>
        <taxon>Micrococcales</taxon>
        <taxon>Microbacteriaceae</taxon>
        <taxon>Microbacterium</taxon>
    </lineage>
</organism>
<keyword evidence="3" id="KW-1185">Reference proteome</keyword>
<accession>A0ABZ0VBA5</accession>
<name>A0ABZ0VBA5_9MICO</name>
<feature type="transmembrane region" description="Helical" evidence="1">
    <location>
        <begin position="52"/>
        <end position="78"/>
    </location>
</feature>
<protein>
    <recommendedName>
        <fullName evidence="4">Integral membrane protein</fullName>
    </recommendedName>
</protein>
<feature type="transmembrane region" description="Helical" evidence="1">
    <location>
        <begin position="124"/>
        <end position="143"/>
    </location>
</feature>
<dbReference type="Proteomes" id="UP001324533">
    <property type="component" value="Chromosome"/>
</dbReference>
<sequence length="176" mass="18102">MTSTPGESDRPALTPLAALTSSFVTEQSVYGVILVSGMIVMSGAGDPTSLSVFVVVVSTVIVFWGAHVYAGTVAGHGLGRDSRPLSDAFRRAVRQSNGLLVSALIPCAILLLGTARLVDDQLAIWAALLSGTALLAALGWIAFRRRGASVPRSLAGSAMTAAFGGIMALLKVVVVH</sequence>
<dbReference type="EMBL" id="CP139779">
    <property type="protein sequence ID" value="WQB70097.1"/>
    <property type="molecule type" value="Genomic_DNA"/>
</dbReference>
<dbReference type="RefSeq" id="WP_322410247.1">
    <property type="nucleotide sequence ID" value="NZ_CP139779.1"/>
</dbReference>
<reference evidence="2 3" key="1">
    <citation type="submission" date="2023-06" db="EMBL/GenBank/DDBJ databases">
        <title>Rock-solubilizing bacteria, Microbacterium invictum, promotes re-establishment of vegetation in rocky wasteland by accelerating rock bio-weathering and reshaping soil bacterial community.</title>
        <authorList>
            <person name="Liu C."/>
        </authorList>
    </citation>
    <scope>NUCLEOTIDE SEQUENCE [LARGE SCALE GENOMIC DNA]</scope>
    <source>
        <strain evidence="2 3">X-18</strain>
    </source>
</reference>
<keyword evidence="1" id="KW-0472">Membrane</keyword>